<evidence type="ECO:0000313" key="3">
    <source>
        <dbReference type="Proteomes" id="UP000187735"/>
    </source>
</evidence>
<organism evidence="2 3">
    <name type="scientific">Fuerstiella marisgermanici</name>
    <dbReference type="NCBI Taxonomy" id="1891926"/>
    <lineage>
        <taxon>Bacteria</taxon>
        <taxon>Pseudomonadati</taxon>
        <taxon>Planctomycetota</taxon>
        <taxon>Planctomycetia</taxon>
        <taxon>Planctomycetales</taxon>
        <taxon>Planctomycetaceae</taxon>
        <taxon>Fuerstiella</taxon>
    </lineage>
</organism>
<dbReference type="PANTHER" id="PTHR42834:SF1">
    <property type="entry name" value="ENDONUCLEASE_EXONUCLEASE_PHOSPHATASE FAMILY PROTEIN (AFU_ORTHOLOGUE AFUA_3G09210)"/>
    <property type="match status" value="1"/>
</dbReference>
<feature type="domain" description="Endonuclease/exonuclease/phosphatase" evidence="1">
    <location>
        <begin position="39"/>
        <end position="264"/>
    </location>
</feature>
<dbReference type="InterPro" id="IPR036691">
    <property type="entry name" value="Endo/exonu/phosph_ase_sf"/>
</dbReference>
<sequence length="395" mass="44082">MKYWPDGFCGNAETKAGGVTDQTVDNEGGSNKVLETFDVVFWNLQNLFDLEGSVIASDMEYTPVRGWDRRALEVRIGNLADTIGSTFDDNGPDLLGICEIENARIANILIDAIGREDYALAHAPVHNAQGLDTALIYSTDVFTINEEASKGHAVDLTYATSDISEFHLTVKSNNADLVVLVNHWPSRKNGCQQSEASRLTAAQHCRRLVDENLKLSRKDYLNLTDNELSLLALNAAWNQNVLLMGDFNDEPWDRSIADVLGAVYSRDLLEDPLRFTGDTLPSFKSYQSRTARLFNPMWSLLTQPDTGTRQGHGANAKMELVDQFLLSRGLYLGLNGLQLETSDDGIPDVQIYRPDELCTRKLRPQEFRPELRAGYSDHFPITTTIRSFGVGEERS</sequence>
<dbReference type="InterPro" id="IPR005135">
    <property type="entry name" value="Endo/exonuclease/phosphatase"/>
</dbReference>
<evidence type="ECO:0000313" key="2">
    <source>
        <dbReference type="EMBL" id="APZ93084.1"/>
    </source>
</evidence>
<dbReference type="Pfam" id="PF19580">
    <property type="entry name" value="Exo_endo_phos_3"/>
    <property type="match status" value="1"/>
</dbReference>
<dbReference type="AlphaFoldDB" id="A0A1P8WGB7"/>
<dbReference type="PANTHER" id="PTHR42834">
    <property type="entry name" value="ENDONUCLEASE/EXONUCLEASE/PHOSPHATASE FAMILY PROTEIN (AFU_ORTHOLOGUE AFUA_3G09210)"/>
    <property type="match status" value="1"/>
</dbReference>
<proteinExistence type="predicted"/>
<dbReference type="Proteomes" id="UP000187735">
    <property type="component" value="Chromosome"/>
</dbReference>
<dbReference type="GO" id="GO:0003824">
    <property type="term" value="F:catalytic activity"/>
    <property type="evidence" value="ECO:0007669"/>
    <property type="project" value="InterPro"/>
</dbReference>
<dbReference type="STRING" id="1891926.Fuma_02700"/>
<gene>
    <name evidence="2" type="ORF">Fuma_02700</name>
</gene>
<protein>
    <recommendedName>
        <fullName evidence="1">Endonuclease/exonuclease/phosphatase domain-containing protein</fullName>
    </recommendedName>
</protein>
<reference evidence="2 3" key="1">
    <citation type="journal article" date="2016" name="Front. Microbiol.">
        <title>Fuerstia marisgermanicae gen. nov., sp. nov., an Unusual Member of the Phylum Planctomycetes from the German Wadden Sea.</title>
        <authorList>
            <person name="Kohn T."/>
            <person name="Heuer A."/>
            <person name="Jogler M."/>
            <person name="Vollmers J."/>
            <person name="Boedeker C."/>
            <person name="Bunk B."/>
            <person name="Rast P."/>
            <person name="Borchert D."/>
            <person name="Glockner I."/>
            <person name="Freese H.M."/>
            <person name="Klenk H.P."/>
            <person name="Overmann J."/>
            <person name="Kaster A.K."/>
            <person name="Rohde M."/>
            <person name="Wiegand S."/>
            <person name="Jogler C."/>
        </authorList>
    </citation>
    <scope>NUCLEOTIDE SEQUENCE [LARGE SCALE GENOMIC DNA]</scope>
    <source>
        <strain evidence="2 3">NH11</strain>
    </source>
</reference>
<accession>A0A1P8WGB7</accession>
<dbReference type="SUPFAM" id="SSF56219">
    <property type="entry name" value="DNase I-like"/>
    <property type="match status" value="1"/>
</dbReference>
<evidence type="ECO:0000259" key="1">
    <source>
        <dbReference type="Pfam" id="PF19580"/>
    </source>
</evidence>
<dbReference type="RefSeq" id="WP_145944154.1">
    <property type="nucleotide sequence ID" value="NZ_CP017641.1"/>
</dbReference>
<name>A0A1P8WGB7_9PLAN</name>
<dbReference type="EMBL" id="CP017641">
    <property type="protein sequence ID" value="APZ93084.1"/>
    <property type="molecule type" value="Genomic_DNA"/>
</dbReference>
<dbReference type="OrthoDB" id="9802724at2"/>
<dbReference type="KEGG" id="fmr:Fuma_02700"/>
<keyword evidence="3" id="KW-1185">Reference proteome</keyword>
<dbReference type="Gene3D" id="3.60.10.10">
    <property type="entry name" value="Endonuclease/exonuclease/phosphatase"/>
    <property type="match status" value="1"/>
</dbReference>